<gene>
    <name evidence="1" type="ORF">PHMEG_00013322</name>
</gene>
<accession>A0A225W701</accession>
<dbReference type="AlphaFoldDB" id="A0A225W701"/>
<dbReference type="EMBL" id="NBNE01001599">
    <property type="protein sequence ID" value="OWZ13365.1"/>
    <property type="molecule type" value="Genomic_DNA"/>
</dbReference>
<proteinExistence type="predicted"/>
<comment type="caution">
    <text evidence="1">The sequence shown here is derived from an EMBL/GenBank/DDBJ whole genome shotgun (WGS) entry which is preliminary data.</text>
</comment>
<keyword evidence="2" id="KW-1185">Reference proteome</keyword>
<name>A0A225W701_9STRA</name>
<protein>
    <submittedName>
        <fullName evidence="1">Uncharacterized protein</fullName>
    </submittedName>
</protein>
<evidence type="ECO:0000313" key="1">
    <source>
        <dbReference type="EMBL" id="OWZ13365.1"/>
    </source>
</evidence>
<organism evidence="1 2">
    <name type="scientific">Phytophthora megakarya</name>
    <dbReference type="NCBI Taxonomy" id="4795"/>
    <lineage>
        <taxon>Eukaryota</taxon>
        <taxon>Sar</taxon>
        <taxon>Stramenopiles</taxon>
        <taxon>Oomycota</taxon>
        <taxon>Peronosporomycetes</taxon>
        <taxon>Peronosporales</taxon>
        <taxon>Peronosporaceae</taxon>
        <taxon>Phytophthora</taxon>
    </lineage>
</organism>
<sequence>MWSHTMISVRLSHVFIDWKKYADDRRGRYAVAVSICRMQEMRTRQKFFTAWALLITAQKLALRFEQLDLLKWEQKCWNHWKLWRIFCRLQGIRELILLRKTFSQGFKGYAIQQQACREVYLRTARSLLHRSLVQWRIEWWVVYNQKKLSMEMKRNALMHWKTFVAACRQKRRWECYVQQLHRSQSRLTLDNKHRTANTFCDTRALQAQLKRYRVLMTHVLHAWYLVVQNPRKKALDFWALRLMEKSFLSWRELSSVKA</sequence>
<dbReference type="Proteomes" id="UP000198211">
    <property type="component" value="Unassembled WGS sequence"/>
</dbReference>
<evidence type="ECO:0000313" key="2">
    <source>
        <dbReference type="Proteomes" id="UP000198211"/>
    </source>
</evidence>
<dbReference type="OrthoDB" id="119176at2759"/>
<reference evidence="2" key="1">
    <citation type="submission" date="2017-03" db="EMBL/GenBank/DDBJ databases">
        <title>Phytopthora megakarya and P. palmivora, two closely related causual agents of cacao black pod achieved similar genome size and gene model numbers by different mechanisms.</title>
        <authorList>
            <person name="Ali S."/>
            <person name="Shao J."/>
            <person name="Larry D.J."/>
            <person name="Kronmiller B."/>
            <person name="Shen D."/>
            <person name="Strem M.D."/>
            <person name="Melnick R.L."/>
            <person name="Guiltinan M.J."/>
            <person name="Tyler B.M."/>
            <person name="Meinhardt L.W."/>
            <person name="Bailey B.A."/>
        </authorList>
    </citation>
    <scope>NUCLEOTIDE SEQUENCE [LARGE SCALE GENOMIC DNA]</scope>
    <source>
        <strain evidence="2">zdho120</strain>
    </source>
</reference>